<keyword evidence="1" id="KW-1133">Transmembrane helix</keyword>
<feature type="transmembrane region" description="Helical" evidence="1">
    <location>
        <begin position="955"/>
        <end position="977"/>
    </location>
</feature>
<feature type="transmembrane region" description="Helical" evidence="1">
    <location>
        <begin position="529"/>
        <end position="549"/>
    </location>
</feature>
<name>A0A974Y4U8_9RHOO</name>
<dbReference type="InterPro" id="IPR001036">
    <property type="entry name" value="Acrflvin-R"/>
</dbReference>
<feature type="transmembrane region" description="Helical" evidence="1">
    <location>
        <begin position="853"/>
        <end position="873"/>
    </location>
</feature>
<feature type="transmembrane region" description="Helical" evidence="1">
    <location>
        <begin position="12"/>
        <end position="29"/>
    </location>
</feature>
<dbReference type="SUPFAM" id="SSF82714">
    <property type="entry name" value="Multidrug efflux transporter AcrB TolC docking domain, DN and DC subdomains"/>
    <property type="match status" value="2"/>
</dbReference>
<feature type="transmembrane region" description="Helical" evidence="1">
    <location>
        <begin position="906"/>
        <end position="927"/>
    </location>
</feature>
<dbReference type="Gene3D" id="3.30.2090.10">
    <property type="entry name" value="Multidrug efflux transporter AcrB TolC docking domain, DN and DC subdomains"/>
    <property type="match status" value="2"/>
</dbReference>
<dbReference type="SUPFAM" id="SSF82693">
    <property type="entry name" value="Multidrug efflux transporter AcrB pore domain, PN1, PN2, PC1 and PC2 subdomains"/>
    <property type="match status" value="3"/>
</dbReference>
<dbReference type="GO" id="GO:0042910">
    <property type="term" value="F:xenobiotic transmembrane transporter activity"/>
    <property type="evidence" value="ECO:0007669"/>
    <property type="project" value="TreeGrafter"/>
</dbReference>
<dbReference type="SUPFAM" id="SSF82866">
    <property type="entry name" value="Multidrug efflux transporter AcrB transmembrane domain"/>
    <property type="match status" value="2"/>
</dbReference>
<feature type="transmembrane region" description="Helical" evidence="1">
    <location>
        <begin position="880"/>
        <end position="900"/>
    </location>
</feature>
<proteinExistence type="predicted"/>
<dbReference type="Gene3D" id="3.30.70.1430">
    <property type="entry name" value="Multidrug efflux transporter AcrB pore domain"/>
    <property type="match status" value="2"/>
</dbReference>
<keyword evidence="1" id="KW-0472">Membrane</keyword>
<dbReference type="Pfam" id="PF00873">
    <property type="entry name" value="ACR_tran"/>
    <property type="match status" value="1"/>
</dbReference>
<evidence type="ECO:0000313" key="2">
    <source>
        <dbReference type="EMBL" id="QRJ64845.1"/>
    </source>
</evidence>
<dbReference type="KEGG" id="ares:IWH25_05725"/>
<dbReference type="Gene3D" id="1.20.1640.10">
    <property type="entry name" value="Multidrug efflux transporter AcrB transmembrane domain"/>
    <property type="match status" value="2"/>
</dbReference>
<dbReference type="Gene3D" id="3.30.70.1440">
    <property type="entry name" value="Multidrug efflux transporter AcrB pore domain"/>
    <property type="match status" value="1"/>
</dbReference>
<dbReference type="InterPro" id="IPR027463">
    <property type="entry name" value="AcrB_DN_DC_subdom"/>
</dbReference>
<sequence>MTLPELSIRRHVLAWMLSAVLVLFGVISYERIGMDRYPYIEFPVVSISTALKGANPDIVDASITNVIESSVNSVPGIEHIQSTSSPGISIINITFGLEKKIDVAFNEVQAKVNQVLRRLPDDADPPVVAKVETNAQPIMWLALQGDRTQQQLNQYAVNTLKKRLETIDGVGEVRLGGRRDRTIRANLIPERMVALSVTAQDVNDAFAREHVQLAGGFVVGSATENLVKLDLEFHSVDALKEMVVAWKGGAPIRLADIAEVEDGLTDKRQLARFNGETTIGLGIVKIANTNTVAIVDRILHKVDHEIRPQLPPGMRLSIVSNDAVFILEIVNSLKEHLIEGTILAALVVWVFLRSLRSTLIISLAIPVSLLGAIAVIYFFGFTLNSLTLLALLLLIGVVVDDAIVVLENIFRHREELDPDPVSAAINGSNEVIFAVIAATLSLVSIFAPVIFMSGIIGQFFRSFAVVVTFGVLVSLFVSLTLTPMLCARYLRVTEKGQHHGAVYGRIERFFLALEAFYRRLLGRALAHRWQVVALTVLTVAASVPFFAGIGKAFAPEQDEGRFLVYLRTPLGSSIDYTDTRLRMVEDVLRSHPEVFTEFALIGLGSAGQVNQGTVVARMVPKTERKLTQQELLPILRKELAQIPGARAFAAPYPMVQGQRGEPLQFVLVGENLQEVGRLTREFQGKLAQEPALGRIDTDLQLDLPQLVFQPDRLRIAAANLNTQDVALAINMLTGGVDLAKFNDEPGDGQRYDIRVKAREGEFTQPADLAKIWLRAKDGKLVRLDAVASFRQTLGPAVIGRFDLQYAATFFASPTMPLGDAVDQVRALAAETLPTGYQVKFVGQAEEFGKTMKYMVFAFTLAMVLLYMVLASQFNSFVQPFIVMLAQPLAIVGGVAALWLFGQTLNIYSMIGLVLLIGLVAKNSILLVDLTNQRRAGGMAIDAALADACPIRMRPVLMTSATVILALFPAALGLGAGSETNQPLAIAVIGGMISSTLLTLVVVPAVYSLVEGRLARRQTR</sequence>
<organism evidence="2 3">
    <name type="scientific">Azospira restricta</name>
    <dbReference type="NCBI Taxonomy" id="404405"/>
    <lineage>
        <taxon>Bacteria</taxon>
        <taxon>Pseudomonadati</taxon>
        <taxon>Pseudomonadota</taxon>
        <taxon>Betaproteobacteria</taxon>
        <taxon>Rhodocyclales</taxon>
        <taxon>Rhodocyclaceae</taxon>
        <taxon>Azospira</taxon>
    </lineage>
</organism>
<keyword evidence="3" id="KW-1185">Reference proteome</keyword>
<dbReference type="GO" id="GO:0005886">
    <property type="term" value="C:plasma membrane"/>
    <property type="evidence" value="ECO:0007669"/>
    <property type="project" value="TreeGrafter"/>
</dbReference>
<dbReference type="PANTHER" id="PTHR32063">
    <property type="match status" value="1"/>
</dbReference>
<evidence type="ECO:0000313" key="3">
    <source>
        <dbReference type="Proteomes" id="UP000663444"/>
    </source>
</evidence>
<feature type="transmembrane region" description="Helical" evidence="1">
    <location>
        <begin position="431"/>
        <end position="456"/>
    </location>
</feature>
<feature type="transmembrane region" description="Helical" evidence="1">
    <location>
        <begin position="336"/>
        <end position="352"/>
    </location>
</feature>
<dbReference type="RefSeq" id="WP_203388373.1">
    <property type="nucleotide sequence ID" value="NZ_CP064781.1"/>
</dbReference>
<evidence type="ECO:0000256" key="1">
    <source>
        <dbReference type="SAM" id="Phobius"/>
    </source>
</evidence>
<accession>A0A974Y4U8</accession>
<dbReference type="Proteomes" id="UP000663444">
    <property type="component" value="Chromosome"/>
</dbReference>
<protein>
    <submittedName>
        <fullName evidence="2">Efflux RND transporter permease subunit</fullName>
    </submittedName>
</protein>
<dbReference type="PANTHER" id="PTHR32063:SF0">
    <property type="entry name" value="SWARMING MOTILITY PROTEIN SWRC"/>
    <property type="match status" value="1"/>
</dbReference>
<gene>
    <name evidence="2" type="ORF">IWH25_05725</name>
</gene>
<dbReference type="AlphaFoldDB" id="A0A974Y4U8"/>
<feature type="transmembrane region" description="Helical" evidence="1">
    <location>
        <begin position="359"/>
        <end position="380"/>
    </location>
</feature>
<dbReference type="PRINTS" id="PR00702">
    <property type="entry name" value="ACRIFLAVINRP"/>
</dbReference>
<feature type="transmembrane region" description="Helical" evidence="1">
    <location>
        <begin position="983"/>
        <end position="1009"/>
    </location>
</feature>
<feature type="transmembrane region" description="Helical" evidence="1">
    <location>
        <begin position="462"/>
        <end position="481"/>
    </location>
</feature>
<feature type="transmembrane region" description="Helical" evidence="1">
    <location>
        <begin position="386"/>
        <end position="410"/>
    </location>
</feature>
<keyword evidence="1" id="KW-0812">Transmembrane</keyword>
<dbReference type="EMBL" id="CP064781">
    <property type="protein sequence ID" value="QRJ64845.1"/>
    <property type="molecule type" value="Genomic_DNA"/>
</dbReference>
<dbReference type="Gene3D" id="3.30.70.1320">
    <property type="entry name" value="Multidrug efflux transporter AcrB pore domain like"/>
    <property type="match status" value="1"/>
</dbReference>
<reference evidence="2" key="1">
    <citation type="submission" date="2020-11" db="EMBL/GenBank/DDBJ databases">
        <title>Azospira restricta DSM 18626 genome sequence.</title>
        <authorList>
            <person name="Moe W.M."/>
        </authorList>
    </citation>
    <scope>NUCLEOTIDE SEQUENCE</scope>
    <source>
        <strain evidence="2">DSM 18626</strain>
    </source>
</reference>